<dbReference type="InterPro" id="IPR038488">
    <property type="entry name" value="Integrase_DNA-bd_sf"/>
</dbReference>
<keyword evidence="6" id="KW-1185">Reference proteome</keyword>
<keyword evidence="3" id="KW-0233">DNA recombination</keyword>
<dbReference type="InterPro" id="IPR011010">
    <property type="entry name" value="DNA_brk_join_enz"/>
</dbReference>
<dbReference type="EMBL" id="CP058627">
    <property type="protein sequence ID" value="QLG89902.1"/>
    <property type="molecule type" value="Genomic_DNA"/>
</dbReference>
<dbReference type="CDD" id="cd00796">
    <property type="entry name" value="INT_Rci_Hp1_C"/>
    <property type="match status" value="1"/>
</dbReference>
<dbReference type="InterPro" id="IPR013762">
    <property type="entry name" value="Integrase-like_cat_sf"/>
</dbReference>
<evidence type="ECO:0000256" key="3">
    <source>
        <dbReference type="ARBA" id="ARBA00023172"/>
    </source>
</evidence>
<dbReference type="PANTHER" id="PTHR30629">
    <property type="entry name" value="PROPHAGE INTEGRASE"/>
    <property type="match status" value="1"/>
</dbReference>
<organism evidence="5 6">
    <name type="scientific">Chitinibacter bivalviorum</name>
    <dbReference type="NCBI Taxonomy" id="2739434"/>
    <lineage>
        <taxon>Bacteria</taxon>
        <taxon>Pseudomonadati</taxon>
        <taxon>Pseudomonadota</taxon>
        <taxon>Betaproteobacteria</taxon>
        <taxon>Neisseriales</taxon>
        <taxon>Chitinibacteraceae</taxon>
        <taxon>Chitinibacter</taxon>
    </lineage>
</organism>
<dbReference type="Gene3D" id="3.30.160.390">
    <property type="entry name" value="Integrase, DNA-binding domain"/>
    <property type="match status" value="1"/>
</dbReference>
<comment type="similarity">
    <text evidence="1">Belongs to the 'phage' integrase family.</text>
</comment>
<dbReference type="SUPFAM" id="SSF56349">
    <property type="entry name" value="DNA breaking-rejoining enzymes"/>
    <property type="match status" value="1"/>
</dbReference>
<evidence type="ECO:0000313" key="5">
    <source>
        <dbReference type="EMBL" id="QLG89902.1"/>
    </source>
</evidence>
<sequence>MASKGRVTFTAKRVADFFCPVDSASAFLWSSDCSGFGLKASPGGSKKYVLESRLLTGKSIRLTIGSPSVWSIGDAIAEARRLQTLIDAGLDPREEKASKLKAQTARKLEMSRAEITLGDVWPKYLAARREKWSDWHIRDHERVVHPGGVKKIRGKGLTEPGPLAPLLQTKLTELCANKISTWLASETDARPTQAALAFRLLSVFVNWCDSMEEYAGLVPSGACKARQVKEEVPAKKAKDGDCLQSEQLQAWFSAVIHLSNPIHSAYLQALLLTGARRRELVGLRWSDVDFQWNSLTIRDKVEGARTIPLTPYLAAILSQLPRINGWVFSSKTSANGQLTEPTSAHYRALENAGLPHLTLHGLRRSFGTLAEWVEAPTGVVAQIMGHKPSAIAEKHYRRRPLDLLRKWHVVIEKWILTQAKIDCEQVIYD</sequence>
<name>A0A7H9BN59_9NEIS</name>
<dbReference type="PROSITE" id="PS51898">
    <property type="entry name" value="TYR_RECOMBINASE"/>
    <property type="match status" value="1"/>
</dbReference>
<reference evidence="5 6" key="1">
    <citation type="submission" date="2020-07" db="EMBL/GenBank/DDBJ databases">
        <title>Complete genome sequence of Chitinibacter sp. 2T18.</title>
        <authorList>
            <person name="Bae J.-W."/>
            <person name="Choi J.-W."/>
        </authorList>
    </citation>
    <scope>NUCLEOTIDE SEQUENCE [LARGE SCALE GENOMIC DNA]</scope>
    <source>
        <strain evidence="5 6">2T18</strain>
    </source>
</reference>
<proteinExistence type="inferred from homology"/>
<dbReference type="InterPro" id="IPR002104">
    <property type="entry name" value="Integrase_catalytic"/>
</dbReference>
<evidence type="ECO:0000259" key="4">
    <source>
        <dbReference type="PROSITE" id="PS51898"/>
    </source>
</evidence>
<dbReference type="InterPro" id="IPR025166">
    <property type="entry name" value="Integrase_DNA_bind_dom"/>
</dbReference>
<dbReference type="GO" id="GO:0015074">
    <property type="term" value="P:DNA integration"/>
    <property type="evidence" value="ECO:0007669"/>
    <property type="project" value="UniProtKB-KW"/>
</dbReference>
<dbReference type="Pfam" id="PF00589">
    <property type="entry name" value="Phage_integrase"/>
    <property type="match status" value="1"/>
</dbReference>
<feature type="domain" description="Tyr recombinase" evidence="4">
    <location>
        <begin position="238"/>
        <end position="409"/>
    </location>
</feature>
<dbReference type="GO" id="GO:0006310">
    <property type="term" value="P:DNA recombination"/>
    <property type="evidence" value="ECO:0007669"/>
    <property type="project" value="UniProtKB-KW"/>
</dbReference>
<dbReference type="Pfam" id="PF13356">
    <property type="entry name" value="Arm-DNA-bind_3"/>
    <property type="match status" value="1"/>
</dbReference>
<dbReference type="AlphaFoldDB" id="A0A7H9BN59"/>
<evidence type="ECO:0000256" key="1">
    <source>
        <dbReference type="ARBA" id="ARBA00008857"/>
    </source>
</evidence>
<protein>
    <submittedName>
        <fullName evidence="5">Site-specific integrase</fullName>
    </submittedName>
</protein>
<dbReference type="InterPro" id="IPR050808">
    <property type="entry name" value="Phage_Integrase"/>
</dbReference>
<dbReference type="Gene3D" id="1.10.443.10">
    <property type="entry name" value="Intergrase catalytic core"/>
    <property type="match status" value="1"/>
</dbReference>
<dbReference type="Proteomes" id="UP000509597">
    <property type="component" value="Chromosome"/>
</dbReference>
<dbReference type="PANTHER" id="PTHR30629:SF6">
    <property type="entry name" value="PROPHAGE INTEGRASE INTA-RELATED"/>
    <property type="match status" value="1"/>
</dbReference>
<evidence type="ECO:0000313" key="6">
    <source>
        <dbReference type="Proteomes" id="UP000509597"/>
    </source>
</evidence>
<accession>A0A7H9BN59</accession>
<gene>
    <name evidence="5" type="ORF">HQ393_10090</name>
</gene>
<evidence type="ECO:0000256" key="2">
    <source>
        <dbReference type="ARBA" id="ARBA00022908"/>
    </source>
</evidence>
<dbReference type="GO" id="GO:0003677">
    <property type="term" value="F:DNA binding"/>
    <property type="evidence" value="ECO:0007669"/>
    <property type="project" value="InterPro"/>
</dbReference>
<keyword evidence="2" id="KW-0229">DNA integration</keyword>
<dbReference type="KEGG" id="chiz:HQ393_10090"/>